<gene>
    <name evidence="1" type="primary">igf1</name>
</gene>
<organism evidence="1">
    <name type="scientific">Diplodus sargus</name>
    <name type="common">White seabream</name>
    <name type="synonym">Sparus sargus</name>
    <dbReference type="NCBI Taxonomy" id="38941"/>
    <lineage>
        <taxon>Eukaryota</taxon>
        <taxon>Metazoa</taxon>
        <taxon>Chordata</taxon>
        <taxon>Craniata</taxon>
        <taxon>Vertebrata</taxon>
        <taxon>Euteleostomi</taxon>
        <taxon>Actinopterygii</taxon>
        <taxon>Neopterygii</taxon>
        <taxon>Teleostei</taxon>
        <taxon>Neoteleostei</taxon>
        <taxon>Acanthomorphata</taxon>
        <taxon>Eupercaria</taxon>
        <taxon>Spariformes</taxon>
        <taxon>Sparidae</taxon>
        <taxon>Diplodus</taxon>
    </lineage>
</organism>
<reference evidence="1" key="1">
    <citation type="journal article" date="2016" name="Gene">
        <title>Molecular characterization and transcriptional regulation by GH and GnRH of insulin-like growth factors I and II in white seabream (Diplodus sargus).</title>
        <authorList>
            <person name="Perez L."/>
            <person name="Ortiz-Delgado J.B."/>
            <person name="Manchado M."/>
        </authorList>
    </citation>
    <scope>NUCLEOTIDE SEQUENCE</scope>
</reference>
<feature type="non-terminal residue" evidence="1">
    <location>
        <position position="110"/>
    </location>
</feature>
<name>A0A127WJZ0_DIPSG</name>
<sequence length="110" mass="12272">VNLVMAPMHGGHVALWTSAASKAVSCGVWRCTVHLPRLARLLALCVHSATQTCQEHPRLVPQGTKWTRAQSVGQHSSQTRQKTRRDLYLDIVIHPSRKCIRKTQVEATRG</sequence>
<evidence type="ECO:0000313" key="1">
    <source>
        <dbReference type="EMBL" id="BAU29954.1"/>
    </source>
</evidence>
<protein>
    <submittedName>
        <fullName evidence="1">Insulin-like growth factor 1</fullName>
    </submittedName>
</protein>
<proteinExistence type="predicted"/>
<dbReference type="AlphaFoldDB" id="A0A127WJZ0"/>
<feature type="non-terminal residue" evidence="1">
    <location>
        <position position="1"/>
    </location>
</feature>
<dbReference type="EMBL" id="LC064403">
    <property type="protein sequence ID" value="BAU29954.1"/>
    <property type="molecule type" value="Genomic_DNA"/>
</dbReference>
<accession>A0A127WJZ0</accession>